<dbReference type="EMBL" id="BAAASK010000021">
    <property type="protein sequence ID" value="GAA2695233.1"/>
    <property type="molecule type" value="Genomic_DNA"/>
</dbReference>
<evidence type="ECO:0000256" key="1">
    <source>
        <dbReference type="SAM" id="MobiDB-lite"/>
    </source>
</evidence>
<feature type="region of interest" description="Disordered" evidence="1">
    <location>
        <begin position="1"/>
        <end position="61"/>
    </location>
</feature>
<feature type="compositionally biased region" description="Basic and acidic residues" evidence="1">
    <location>
        <begin position="8"/>
        <end position="17"/>
    </location>
</feature>
<dbReference type="Proteomes" id="UP001499989">
    <property type="component" value="Unassembled WGS sequence"/>
</dbReference>
<reference evidence="2 3" key="1">
    <citation type="journal article" date="2019" name="Int. J. Syst. Evol. Microbiol.">
        <title>The Global Catalogue of Microorganisms (GCM) 10K type strain sequencing project: providing services to taxonomists for standard genome sequencing and annotation.</title>
        <authorList>
            <consortium name="The Broad Institute Genomics Platform"/>
            <consortium name="The Broad Institute Genome Sequencing Center for Infectious Disease"/>
            <person name="Wu L."/>
            <person name="Ma J."/>
        </authorList>
    </citation>
    <scope>NUCLEOTIDE SEQUENCE [LARGE SCALE GENOMIC DNA]</scope>
    <source>
        <strain evidence="2 3">JCM 4531</strain>
    </source>
</reference>
<evidence type="ECO:0000313" key="2">
    <source>
        <dbReference type="EMBL" id="GAA2695233.1"/>
    </source>
</evidence>
<comment type="caution">
    <text evidence="2">The sequence shown here is derived from an EMBL/GenBank/DDBJ whole genome shotgun (WGS) entry which is preliminary data.</text>
</comment>
<organism evidence="2 3">
    <name type="scientific">Streptomyces violaceolatus</name>
    <dbReference type="NCBI Taxonomy" id="67378"/>
    <lineage>
        <taxon>Bacteria</taxon>
        <taxon>Bacillati</taxon>
        <taxon>Actinomycetota</taxon>
        <taxon>Actinomycetes</taxon>
        <taxon>Kitasatosporales</taxon>
        <taxon>Streptomycetaceae</taxon>
        <taxon>Streptomyces</taxon>
        <taxon>Streptomyces violaceoruber group</taxon>
    </lineage>
</organism>
<proteinExistence type="predicted"/>
<protein>
    <submittedName>
        <fullName evidence="2">Uncharacterized protein</fullName>
    </submittedName>
</protein>
<accession>A0ABN3T6L5</accession>
<gene>
    <name evidence="2" type="ORF">GCM10010310_56460</name>
</gene>
<sequence>MCHSPAARTDHLARKQASDQLSQPRGLLTHNPTGMPARHPAHLRGGTQARPPTCSRTRVRTSRPTEILTLERTGDPAWEPVRHRMREPVHILTG</sequence>
<keyword evidence="3" id="KW-1185">Reference proteome</keyword>
<evidence type="ECO:0000313" key="3">
    <source>
        <dbReference type="Proteomes" id="UP001499989"/>
    </source>
</evidence>
<name>A0ABN3T6L5_9ACTN</name>